<keyword evidence="8 17" id="KW-0472">Membrane</keyword>
<evidence type="ECO:0000256" key="16">
    <source>
        <dbReference type="RuleBase" id="RU004423"/>
    </source>
</evidence>
<evidence type="ECO:0000256" key="12">
    <source>
        <dbReference type="ARBA" id="ARBA00036196"/>
    </source>
</evidence>
<comment type="caution">
    <text evidence="19">The sequence shown here is derived from an EMBL/GenBank/DDBJ whole genome shotgun (WGS) entry which is preliminary data.</text>
</comment>
<keyword evidence="5 17" id="KW-0812">Transmembrane</keyword>
<evidence type="ECO:0000256" key="13">
    <source>
        <dbReference type="ARBA" id="ARBA00036634"/>
    </source>
</evidence>
<feature type="transmembrane region" description="Helical" evidence="18">
    <location>
        <begin position="188"/>
        <end position="209"/>
    </location>
</feature>
<evidence type="ECO:0000256" key="10">
    <source>
        <dbReference type="ARBA" id="ARBA00023180"/>
    </source>
</evidence>
<sequence>MNSVINSTLIFIFTVEFIIGNLGNGFIAMVSCVDWVKRRKISLADQILTALAISRTGLLWLVFLSWYVSVFYPALLTSEKFSRTLTVTWTVANHFSIWLATSLGIFYFLKIANFSNSIFLYLKWRVKKVVSVILLVTLVLLFCNTALINIHVNAWINGYKRNRTCTSNSSSFVQFSNLLLFTNTTFTLIPFTLSLTTFVLLLFSLWKHVKKMQHGAKGPGDANTTVHVKAMQAVIAFLLLYAIFFLSYFMPIWTSDLLEKNMIITFCQTFGMAYPSGHSCVLILQNSKLRQASLSVLWWLRCRLKDREPPGPTPFRESS</sequence>
<keyword evidence="11 17" id="KW-0807">Transducer</keyword>
<dbReference type="PANTHER" id="PTHR11394">
    <property type="entry name" value="TASTE RECEPTOR TYPE 2"/>
    <property type="match status" value="1"/>
</dbReference>
<evidence type="ECO:0000256" key="2">
    <source>
        <dbReference type="ARBA" id="ARBA00007376"/>
    </source>
</evidence>
<evidence type="ECO:0000256" key="17">
    <source>
        <dbReference type="RuleBase" id="RU004424"/>
    </source>
</evidence>
<evidence type="ECO:0000256" key="9">
    <source>
        <dbReference type="ARBA" id="ARBA00023170"/>
    </source>
</evidence>
<feature type="transmembrane region" description="Helical" evidence="18">
    <location>
        <begin position="95"/>
        <end position="122"/>
    </location>
</feature>
<comment type="catalytic activity">
    <reaction evidence="12">
        <text>3',5'-cyclic AMP(in) = 3',5'-cyclic AMP(out)</text>
        <dbReference type="Rhea" id="RHEA:76223"/>
        <dbReference type="ChEBI" id="CHEBI:58165"/>
    </reaction>
</comment>
<evidence type="ECO:0000256" key="3">
    <source>
        <dbReference type="ARBA" id="ARBA00022480"/>
    </source>
</evidence>
<evidence type="ECO:0000256" key="4">
    <source>
        <dbReference type="ARBA" id="ARBA00022606"/>
    </source>
</evidence>
<keyword evidence="9 17" id="KW-0675">Receptor</keyword>
<dbReference type="PANTHER" id="PTHR11394:SF23">
    <property type="entry name" value="TASTE RECEPTOR TYPE 2 MEMBER 14"/>
    <property type="match status" value="1"/>
</dbReference>
<feature type="transmembrane region" description="Helical" evidence="18">
    <location>
        <begin position="129"/>
        <end position="152"/>
    </location>
</feature>
<comment type="subcellular location">
    <subcellularLocation>
        <location evidence="1 17">Membrane</location>
        <topology evidence="1 17">Multi-pass membrane protein</topology>
    </subcellularLocation>
</comment>
<feature type="transmembrane region" description="Helical" evidence="18">
    <location>
        <begin position="230"/>
        <end position="250"/>
    </location>
</feature>
<dbReference type="GO" id="GO:0004930">
    <property type="term" value="F:G protein-coupled receptor activity"/>
    <property type="evidence" value="ECO:0007669"/>
    <property type="project" value="UniProtKB-KW"/>
</dbReference>
<evidence type="ECO:0000256" key="6">
    <source>
        <dbReference type="ARBA" id="ARBA00022989"/>
    </source>
</evidence>
<feature type="transmembrane region" description="Helical" evidence="18">
    <location>
        <begin position="262"/>
        <end position="284"/>
    </location>
</feature>
<accession>A0ABD2ECG1</accession>
<keyword evidence="7 17" id="KW-0297">G-protein coupled receptor</keyword>
<comment type="function">
    <text evidence="14">Gustducin-linked G-protein coupled receptor that plays a role in the perception of bitterness. The activity of this receptor stimulates GNAT3, activating the gustducin G-protein pathway. Likely plays a role in sensing the chemical composition of the gastrointestinal content and other extra-oral tissues via the inhibitory G-protein pathways.</text>
</comment>
<protein>
    <recommendedName>
        <fullName evidence="17">Taste receptor type 2</fullName>
    </recommendedName>
</protein>
<keyword evidence="20" id="KW-1185">Reference proteome</keyword>
<dbReference type="EMBL" id="JBFSEQ010000005">
    <property type="protein sequence ID" value="KAL2776825.1"/>
    <property type="molecule type" value="Genomic_DNA"/>
</dbReference>
<comment type="catalytic activity">
    <reaction evidence="13">
        <text>Ca(2+)(in) = Ca(2+)(out)</text>
        <dbReference type="Rhea" id="RHEA:29671"/>
        <dbReference type="ChEBI" id="CHEBI:29108"/>
    </reaction>
</comment>
<feature type="transmembrane region" description="Helical" evidence="18">
    <location>
        <begin position="12"/>
        <end position="36"/>
    </location>
</feature>
<evidence type="ECO:0000256" key="11">
    <source>
        <dbReference type="ARBA" id="ARBA00023224"/>
    </source>
</evidence>
<evidence type="ECO:0000313" key="19">
    <source>
        <dbReference type="EMBL" id="KAL2776825.1"/>
    </source>
</evidence>
<evidence type="ECO:0000256" key="1">
    <source>
        <dbReference type="ARBA" id="ARBA00004141"/>
    </source>
</evidence>
<evidence type="ECO:0000256" key="14">
    <source>
        <dbReference type="ARBA" id="ARBA00049946"/>
    </source>
</evidence>
<evidence type="ECO:0000256" key="18">
    <source>
        <dbReference type="SAM" id="Phobius"/>
    </source>
</evidence>
<evidence type="ECO:0000256" key="15">
    <source>
        <dbReference type="ARBA" id="ARBA00050010"/>
    </source>
</evidence>
<dbReference type="CDD" id="cd15019">
    <property type="entry name" value="7tm_TAS2R14-like"/>
    <property type="match status" value="1"/>
</dbReference>
<dbReference type="GO" id="GO:0005886">
    <property type="term" value="C:plasma membrane"/>
    <property type="evidence" value="ECO:0007669"/>
    <property type="project" value="UniProtKB-ARBA"/>
</dbReference>
<dbReference type="Gene3D" id="1.20.1070.10">
    <property type="entry name" value="Rhodopsin 7-helix transmembrane proteins"/>
    <property type="match status" value="1"/>
</dbReference>
<dbReference type="AlphaFoldDB" id="A0ABD2ECG1"/>
<reference evidence="19 20" key="1">
    <citation type="journal article" date="2024" name="G3 (Bethesda)">
        <title>A hybrid genome assembly of the endangered aye-aye (Daubentonia madagascariensis).</title>
        <authorList>
            <person name="Versoza C.J."/>
            <person name="Pfeifer S.P."/>
        </authorList>
    </citation>
    <scope>NUCLEOTIDE SEQUENCE [LARGE SCALE GENOMIC DNA]</scope>
    <source>
        <strain evidence="19">6821</strain>
    </source>
</reference>
<dbReference type="GO" id="GO:0050909">
    <property type="term" value="P:sensory perception of taste"/>
    <property type="evidence" value="ECO:0007669"/>
    <property type="project" value="UniProtKB-KW"/>
</dbReference>
<dbReference type="Pfam" id="PF05296">
    <property type="entry name" value="TAS2R"/>
    <property type="match status" value="1"/>
</dbReference>
<gene>
    <name evidence="19" type="ORF">WCI35_014694</name>
</gene>
<proteinExistence type="inferred from homology"/>
<evidence type="ECO:0000313" key="20">
    <source>
        <dbReference type="Proteomes" id="UP001610411"/>
    </source>
</evidence>
<comment type="similarity">
    <text evidence="2 16">Belongs to the G-protein coupled receptor T2R family.</text>
</comment>
<keyword evidence="3 17" id="KW-0919">Taste</keyword>
<dbReference type="SUPFAM" id="SSF81321">
    <property type="entry name" value="Family A G protein-coupled receptor-like"/>
    <property type="match status" value="1"/>
</dbReference>
<dbReference type="Proteomes" id="UP001610411">
    <property type="component" value="Unassembled WGS sequence"/>
</dbReference>
<feature type="transmembrane region" description="Helical" evidence="18">
    <location>
        <begin position="57"/>
        <end position="75"/>
    </location>
</feature>
<dbReference type="FunFam" id="1.20.1070.10:FF:000042">
    <property type="entry name" value="Taste receptor type 2 member 7"/>
    <property type="match status" value="1"/>
</dbReference>
<comment type="subunit">
    <text evidence="15">Core component of the TAS2R14-GNAI1 complex, consisting of TAS2R14, GNAI1, GNB1 and GNG2; within the complex interacts with GNAI1. Core component of the TAS2R14-GNAT3 complex, consisting of TAS2R14, GNAT3, GNB1 and GNG2; within the complex interacts with GNAT3. Core component of the TAS2R14-GNAS2 complex, consisting of TAS2R14, GNAS2, GNB1 and GNG2; within the complex interacts with GNAS2.</text>
</comment>
<evidence type="ECO:0000256" key="5">
    <source>
        <dbReference type="ARBA" id="ARBA00022692"/>
    </source>
</evidence>
<keyword evidence="4 17" id="KW-0716">Sensory transduction</keyword>
<keyword evidence="6 18" id="KW-1133">Transmembrane helix</keyword>
<evidence type="ECO:0000256" key="8">
    <source>
        <dbReference type="ARBA" id="ARBA00023136"/>
    </source>
</evidence>
<evidence type="ECO:0000256" key="7">
    <source>
        <dbReference type="ARBA" id="ARBA00023040"/>
    </source>
</evidence>
<keyword evidence="10" id="KW-0325">Glycoprotein</keyword>
<dbReference type="InterPro" id="IPR007960">
    <property type="entry name" value="TAS2R"/>
</dbReference>
<name>A0ABD2ECG1_DAUMA</name>
<organism evidence="19 20">
    <name type="scientific">Daubentonia madagascariensis</name>
    <name type="common">Aye-aye</name>
    <name type="synonym">Sciurus madagascariensis</name>
    <dbReference type="NCBI Taxonomy" id="31869"/>
    <lineage>
        <taxon>Eukaryota</taxon>
        <taxon>Metazoa</taxon>
        <taxon>Chordata</taxon>
        <taxon>Craniata</taxon>
        <taxon>Vertebrata</taxon>
        <taxon>Euteleostomi</taxon>
        <taxon>Mammalia</taxon>
        <taxon>Eutheria</taxon>
        <taxon>Euarchontoglires</taxon>
        <taxon>Primates</taxon>
        <taxon>Strepsirrhini</taxon>
        <taxon>Chiromyiformes</taxon>
        <taxon>Daubentoniidae</taxon>
        <taxon>Daubentonia</taxon>
    </lineage>
</organism>